<keyword evidence="5" id="KW-1185">Reference proteome</keyword>
<dbReference type="Pfam" id="PF00144">
    <property type="entry name" value="Beta-lactamase"/>
    <property type="match status" value="1"/>
</dbReference>
<comment type="similarity">
    <text evidence="1">Belongs to the peptidase S12 family.</text>
</comment>
<dbReference type="PANTHER" id="PTHR46825:SF15">
    <property type="entry name" value="BETA-LACTAMASE-RELATED DOMAIN-CONTAINING PROTEIN"/>
    <property type="match status" value="1"/>
</dbReference>
<dbReference type="EMBL" id="JAPQKS010000005">
    <property type="protein sequence ID" value="KAJ5225737.1"/>
    <property type="molecule type" value="Genomic_DNA"/>
</dbReference>
<sequence length="487" mass="55390">MEEEEFTKLVHRTLDQWHVPGMAIAVVDGDHTWAEGFGFAELPSTPVTPSTLFYAGSTTKAFTAAMLAKMTEDPTTKVRWDTPISKLIPGDFDLEEITVEDALSHRTGIPAHDHASARTNVEENVRRLVHLPATAKLRTRYQYNNLMYVAASHIIETKTKRWLGDLLAQSFWKPLGMTGTYFSLDDALSAPNGLAHGYYYSGYKDSVGHGKYQEDAWMSLDEVSGAGSVITNVLDYAKWVHAWLYPQTFVEKQIFQDINTVHQLWQPRTLIPTEEPFTGPRAYALGWRTGVYRGVQIYEHSGRYECLRRTAPLVPELKYGVVILANTAQTSNFAAQFLAFHLLDEKLGVAQRFDWDQRNWLLVEAEKKRVEDKRAYRPPVVLPPALPLAAYAGTYYHPGYRCVTVYLSSEGVLRAGRRDMTWPEQITLQHVTGEHFLMLSNHNEDFGAFCPEVYDAEFRVSVEGRPWALGISWERAMGGEKIWFERT</sequence>
<reference evidence="4" key="1">
    <citation type="submission" date="2022-11" db="EMBL/GenBank/DDBJ databases">
        <authorList>
            <person name="Petersen C."/>
        </authorList>
    </citation>
    <scope>NUCLEOTIDE SEQUENCE</scope>
    <source>
        <strain evidence="4">IBT 19713</strain>
    </source>
</reference>
<dbReference type="Pfam" id="PF11954">
    <property type="entry name" value="DUF3471"/>
    <property type="match status" value="1"/>
</dbReference>
<accession>A0A9W9TK37</accession>
<dbReference type="InterPro" id="IPR001466">
    <property type="entry name" value="Beta-lactam-related"/>
</dbReference>
<evidence type="ECO:0000313" key="4">
    <source>
        <dbReference type="EMBL" id="KAJ5225737.1"/>
    </source>
</evidence>
<dbReference type="OrthoDB" id="5946976at2759"/>
<reference evidence="4" key="2">
    <citation type="journal article" date="2023" name="IMA Fungus">
        <title>Comparative genomic study of the Penicillium genus elucidates a diverse pangenome and 15 lateral gene transfer events.</title>
        <authorList>
            <person name="Petersen C."/>
            <person name="Sorensen T."/>
            <person name="Nielsen M.R."/>
            <person name="Sondergaard T.E."/>
            <person name="Sorensen J.L."/>
            <person name="Fitzpatrick D.A."/>
            <person name="Frisvad J.C."/>
            <person name="Nielsen K.L."/>
        </authorList>
    </citation>
    <scope>NUCLEOTIDE SEQUENCE</scope>
    <source>
        <strain evidence="4">IBT 19713</strain>
    </source>
</reference>
<dbReference type="Proteomes" id="UP001150941">
    <property type="component" value="Unassembled WGS sequence"/>
</dbReference>
<evidence type="ECO:0000259" key="2">
    <source>
        <dbReference type="Pfam" id="PF00144"/>
    </source>
</evidence>
<dbReference type="AlphaFoldDB" id="A0A9W9TK37"/>
<dbReference type="RefSeq" id="XP_058329148.1">
    <property type="nucleotide sequence ID" value="XM_058476258.1"/>
</dbReference>
<gene>
    <name evidence="4" type="ORF">N7468_006962</name>
</gene>
<dbReference type="InterPro" id="IPR050491">
    <property type="entry name" value="AmpC-like"/>
</dbReference>
<evidence type="ECO:0000256" key="1">
    <source>
        <dbReference type="ARBA" id="ARBA00038215"/>
    </source>
</evidence>
<dbReference type="InterPro" id="IPR012338">
    <property type="entry name" value="Beta-lactam/transpept-like"/>
</dbReference>
<comment type="caution">
    <text evidence="4">The sequence shown here is derived from an EMBL/GenBank/DDBJ whole genome shotgun (WGS) entry which is preliminary data.</text>
</comment>
<evidence type="ECO:0008006" key="6">
    <source>
        <dbReference type="Google" id="ProtNLM"/>
    </source>
</evidence>
<dbReference type="GeneID" id="83203561"/>
<dbReference type="SUPFAM" id="SSF56601">
    <property type="entry name" value="beta-lactamase/transpeptidase-like"/>
    <property type="match status" value="1"/>
</dbReference>
<evidence type="ECO:0000259" key="3">
    <source>
        <dbReference type="Pfam" id="PF11954"/>
    </source>
</evidence>
<organism evidence="4 5">
    <name type="scientific">Penicillium chermesinum</name>
    <dbReference type="NCBI Taxonomy" id="63820"/>
    <lineage>
        <taxon>Eukaryota</taxon>
        <taxon>Fungi</taxon>
        <taxon>Dikarya</taxon>
        <taxon>Ascomycota</taxon>
        <taxon>Pezizomycotina</taxon>
        <taxon>Eurotiomycetes</taxon>
        <taxon>Eurotiomycetidae</taxon>
        <taxon>Eurotiales</taxon>
        <taxon>Aspergillaceae</taxon>
        <taxon>Penicillium</taxon>
    </lineage>
</organism>
<proteinExistence type="inferred from homology"/>
<dbReference type="PANTHER" id="PTHR46825">
    <property type="entry name" value="D-ALANYL-D-ALANINE-CARBOXYPEPTIDASE/ENDOPEPTIDASE AMPH"/>
    <property type="match status" value="1"/>
</dbReference>
<feature type="domain" description="Peptidase S12 Pab87-related C-terminal" evidence="3">
    <location>
        <begin position="378"/>
        <end position="486"/>
    </location>
</feature>
<dbReference type="InterPro" id="IPR021860">
    <property type="entry name" value="Peptidase_S12_Pab87-rel_C"/>
</dbReference>
<dbReference type="Gene3D" id="2.40.128.600">
    <property type="match status" value="1"/>
</dbReference>
<evidence type="ECO:0000313" key="5">
    <source>
        <dbReference type="Proteomes" id="UP001150941"/>
    </source>
</evidence>
<feature type="domain" description="Beta-lactamase-related" evidence="2">
    <location>
        <begin position="7"/>
        <end position="330"/>
    </location>
</feature>
<protein>
    <recommendedName>
        <fullName evidence="6">Penicillin-binding protein</fullName>
    </recommendedName>
</protein>
<dbReference type="Gene3D" id="3.40.710.10">
    <property type="entry name" value="DD-peptidase/beta-lactamase superfamily"/>
    <property type="match status" value="1"/>
</dbReference>
<name>A0A9W9TK37_9EURO</name>